<comment type="similarity">
    <text evidence="2">Belongs to the outer membrane factor (OMF) (TC 1.B.17) family.</text>
</comment>
<dbReference type="PANTHER" id="PTHR30026:SF23">
    <property type="entry name" value="TO APRF-PUTATIVE OUTER MEMBRANE EFFLUX PROTEIN OR SECRETED ALKALINE PHOSPHATASE-RELATED"/>
    <property type="match status" value="1"/>
</dbReference>
<evidence type="ECO:0000313" key="10">
    <source>
        <dbReference type="Proteomes" id="UP000534783"/>
    </source>
</evidence>
<dbReference type="Pfam" id="PF02321">
    <property type="entry name" value="OEP"/>
    <property type="match status" value="1"/>
</dbReference>
<dbReference type="InterPro" id="IPR051906">
    <property type="entry name" value="TolC-like"/>
</dbReference>
<evidence type="ECO:0000256" key="5">
    <source>
        <dbReference type="ARBA" id="ARBA00022692"/>
    </source>
</evidence>
<dbReference type="PANTHER" id="PTHR30026">
    <property type="entry name" value="OUTER MEMBRANE PROTEIN TOLC"/>
    <property type="match status" value="1"/>
</dbReference>
<keyword evidence="6" id="KW-0472">Membrane</keyword>
<comment type="caution">
    <text evidence="9">The sequence shown here is derived from an EMBL/GenBank/DDBJ whole genome shotgun (WGS) entry which is preliminary data.</text>
</comment>
<dbReference type="GO" id="GO:0009279">
    <property type="term" value="C:cell outer membrane"/>
    <property type="evidence" value="ECO:0007669"/>
    <property type="project" value="UniProtKB-SubCell"/>
</dbReference>
<evidence type="ECO:0000256" key="3">
    <source>
        <dbReference type="ARBA" id="ARBA00022448"/>
    </source>
</evidence>
<keyword evidence="10" id="KW-1185">Reference proteome</keyword>
<keyword evidence="4" id="KW-1134">Transmembrane beta strand</keyword>
<evidence type="ECO:0000256" key="2">
    <source>
        <dbReference type="ARBA" id="ARBA00007613"/>
    </source>
</evidence>
<dbReference type="EMBL" id="VTOW01000002">
    <property type="protein sequence ID" value="NKE71771.1"/>
    <property type="molecule type" value="Genomic_DNA"/>
</dbReference>
<dbReference type="SUPFAM" id="SSF56954">
    <property type="entry name" value="Outer membrane efflux proteins (OEP)"/>
    <property type="match status" value="1"/>
</dbReference>
<evidence type="ECO:0000256" key="7">
    <source>
        <dbReference type="ARBA" id="ARBA00023237"/>
    </source>
</evidence>
<reference evidence="9 10" key="1">
    <citation type="journal article" date="2020" name="Nature">
        <title>Bacterial chemolithoautotrophy via manganese oxidation.</title>
        <authorList>
            <person name="Yu H."/>
            <person name="Leadbetter J.R."/>
        </authorList>
    </citation>
    <scope>NUCLEOTIDE SEQUENCE [LARGE SCALE GENOMIC DNA]</scope>
    <source>
        <strain evidence="9 10">Mn-1</strain>
    </source>
</reference>
<gene>
    <name evidence="9" type="ORF">MNODULE_13570</name>
</gene>
<accession>A0A7X6IBH1</accession>
<evidence type="ECO:0000256" key="8">
    <source>
        <dbReference type="SAM" id="SignalP"/>
    </source>
</evidence>
<dbReference type="AlphaFoldDB" id="A0A7X6IBH1"/>
<dbReference type="GO" id="GO:0015562">
    <property type="term" value="F:efflux transmembrane transporter activity"/>
    <property type="evidence" value="ECO:0007669"/>
    <property type="project" value="InterPro"/>
</dbReference>
<dbReference type="InterPro" id="IPR003423">
    <property type="entry name" value="OMP_efflux"/>
</dbReference>
<comment type="subcellular location">
    <subcellularLocation>
        <location evidence="1">Cell outer membrane</location>
    </subcellularLocation>
</comment>
<sequence length="510" mass="57452">MPNFPSRIVVMLSFALLFSPFFQTASLEAAEIPPRPLSLAEAVGIALENNVDLRVERENIRLQESAVLFERGQFDPILHLDARADKTVRESTSVIETGFIRTDQLEQENQRLSLGLNHRFGWGGDYDVTFSQARSSATLQQINPTFRGEPVLTFTQPLLRGFGREITQGPLRIARTQLQISQSVFRSQLMAIILEISDVYWDLIFQRENLKVQQQLLLAAEQLLELNRNKVQLGLLAPIEILVAEAGVASRVEGVVVAEKAIQDTEDLLRRLLNLPEQPISDPPPLLPTETPTDTRKEFEESALLATALRERPEIAQHQMELRNRALSIRIAENQLYPSFDLVGSVGLNGIGGSYDAELDQIESGDFYHWEAGVVLSFPLGNRSARANVQRAKSEWNQAALFKERTVQQITLETKEGLRRVETDYRRIESNRRARILAERQLSAGNERAALGLISSHDLLEFQTELADARGREIRAITDYNKALINLDRVTGLLLERFNIETVSAAGEKR</sequence>
<dbReference type="GO" id="GO:1990281">
    <property type="term" value="C:efflux pump complex"/>
    <property type="evidence" value="ECO:0007669"/>
    <property type="project" value="TreeGrafter"/>
</dbReference>
<dbReference type="Proteomes" id="UP000534783">
    <property type="component" value="Unassembled WGS sequence"/>
</dbReference>
<feature type="signal peptide" evidence="8">
    <location>
        <begin position="1"/>
        <end position="25"/>
    </location>
</feature>
<keyword evidence="8" id="KW-0732">Signal</keyword>
<keyword evidence="7" id="KW-0998">Cell outer membrane</keyword>
<dbReference type="Gene3D" id="1.20.1600.10">
    <property type="entry name" value="Outer membrane efflux proteins (OEP)"/>
    <property type="match status" value="1"/>
</dbReference>
<dbReference type="GO" id="GO:0015288">
    <property type="term" value="F:porin activity"/>
    <property type="evidence" value="ECO:0007669"/>
    <property type="project" value="TreeGrafter"/>
</dbReference>
<evidence type="ECO:0000256" key="6">
    <source>
        <dbReference type="ARBA" id="ARBA00023136"/>
    </source>
</evidence>
<keyword evidence="3" id="KW-0813">Transport</keyword>
<proteinExistence type="inferred from homology"/>
<protein>
    <submittedName>
        <fullName evidence="9">TolC family protein</fullName>
    </submittedName>
</protein>
<evidence type="ECO:0000256" key="1">
    <source>
        <dbReference type="ARBA" id="ARBA00004442"/>
    </source>
</evidence>
<evidence type="ECO:0000256" key="4">
    <source>
        <dbReference type="ARBA" id="ARBA00022452"/>
    </source>
</evidence>
<name>A0A7X6IBH1_9BACT</name>
<feature type="chain" id="PRO_5031447127" evidence="8">
    <location>
        <begin position="26"/>
        <end position="510"/>
    </location>
</feature>
<keyword evidence="5" id="KW-0812">Transmembrane</keyword>
<organism evidence="9 10">
    <name type="scientific">Candidatus Manganitrophus noduliformans</name>
    <dbReference type="NCBI Taxonomy" id="2606439"/>
    <lineage>
        <taxon>Bacteria</taxon>
        <taxon>Pseudomonadati</taxon>
        <taxon>Nitrospirota</taxon>
        <taxon>Nitrospiria</taxon>
        <taxon>Candidatus Troglogloeales</taxon>
        <taxon>Candidatus Manganitrophaceae</taxon>
        <taxon>Candidatus Manganitrophus</taxon>
    </lineage>
</organism>
<evidence type="ECO:0000313" key="9">
    <source>
        <dbReference type="EMBL" id="NKE71771.1"/>
    </source>
</evidence>